<dbReference type="RefSeq" id="WP_123017368.1">
    <property type="nucleotide sequence ID" value="NZ_AP024911.1"/>
</dbReference>
<feature type="active site" description="Proton acceptor" evidence="2">
    <location>
        <position position="16"/>
    </location>
</feature>
<feature type="active site" description="Nucleophile" evidence="2">
    <location>
        <position position="19"/>
    </location>
</feature>
<evidence type="ECO:0000256" key="2">
    <source>
        <dbReference type="HAMAP-Rule" id="MF_00684"/>
    </source>
</evidence>
<evidence type="ECO:0000313" key="4">
    <source>
        <dbReference type="EMBL" id="MFC3025401.1"/>
    </source>
</evidence>
<dbReference type="PIRSF" id="PIRSF029143">
    <property type="entry name" value="UCP029143"/>
    <property type="match status" value="1"/>
</dbReference>
<comment type="caution">
    <text evidence="4">The sequence shown here is derived from an EMBL/GenBank/DDBJ whole genome shotgun (WGS) entry which is preliminary data.</text>
</comment>
<dbReference type="SMART" id="SM01022">
    <property type="entry name" value="ASCH"/>
    <property type="match status" value="1"/>
</dbReference>
<evidence type="ECO:0000313" key="5">
    <source>
        <dbReference type="Proteomes" id="UP001595384"/>
    </source>
</evidence>
<feature type="active site" description="Proton donor" evidence="2">
    <location>
        <position position="69"/>
    </location>
</feature>
<proteinExistence type="inferred from homology"/>
<comment type="function">
    <text evidence="2">Catalyzes the hydrolysis of N(4)-acetylcytidine (ac4C).</text>
</comment>
<dbReference type="EMBL" id="JBHRSE010000119">
    <property type="protein sequence ID" value="MFC3025401.1"/>
    <property type="molecule type" value="Genomic_DNA"/>
</dbReference>
<sequence length="101" mass="11822">MTFFERFEDDILAGKKVITLRDDSEKDYQQGDIVEVATLEQGRTFCHIRIREVTEVGFDQLTTRHAEQENMTLPELKQVIQAIYPGITHLYMLAFELYDHA</sequence>
<keyword evidence="1 2" id="KW-0378">Hydrolase</keyword>
<gene>
    <name evidence="4" type="primary">yqfB</name>
    <name evidence="4" type="ORF">ACFODT_16490</name>
</gene>
<comment type="catalytic activity">
    <reaction evidence="2">
        <text>N(4)-acetylcytidine + H2O = cytidine + acetate + H(+)</text>
        <dbReference type="Rhea" id="RHEA:62932"/>
        <dbReference type="ChEBI" id="CHEBI:15377"/>
        <dbReference type="ChEBI" id="CHEBI:15378"/>
        <dbReference type="ChEBI" id="CHEBI:17562"/>
        <dbReference type="ChEBI" id="CHEBI:30089"/>
        <dbReference type="ChEBI" id="CHEBI:70989"/>
        <dbReference type="EC" id="3.5.1.135"/>
    </reaction>
</comment>
<evidence type="ECO:0000256" key="1">
    <source>
        <dbReference type="ARBA" id="ARBA00022801"/>
    </source>
</evidence>
<comment type="catalytic activity">
    <reaction evidence="2">
        <text>N(4)-acetyl-2'-deoxycytidine + H2O = 2'-deoxycytidine + acetate + H(+)</text>
        <dbReference type="Rhea" id="RHEA:62936"/>
        <dbReference type="ChEBI" id="CHEBI:15377"/>
        <dbReference type="ChEBI" id="CHEBI:15378"/>
        <dbReference type="ChEBI" id="CHEBI:15698"/>
        <dbReference type="ChEBI" id="CHEBI:30089"/>
        <dbReference type="ChEBI" id="CHEBI:146133"/>
        <dbReference type="EC" id="3.5.1.135"/>
    </reaction>
</comment>
<feature type="domain" description="ASCH" evidence="3">
    <location>
        <begin position="1"/>
        <end position="99"/>
    </location>
</feature>
<dbReference type="PANTHER" id="PTHR38088">
    <property type="entry name" value="UCP029143 FAMILY PROTEIN"/>
    <property type="match status" value="1"/>
</dbReference>
<name>A0ABV7CE88_9VIBR</name>
<dbReference type="Pfam" id="PF04266">
    <property type="entry name" value="ASCH"/>
    <property type="match status" value="1"/>
</dbReference>
<dbReference type="Gene3D" id="2.30.130.30">
    <property type="entry name" value="Hypothetical protein"/>
    <property type="match status" value="1"/>
</dbReference>
<dbReference type="EC" id="3.5.1.135" evidence="2"/>
<dbReference type="Proteomes" id="UP001595384">
    <property type="component" value="Unassembled WGS sequence"/>
</dbReference>
<dbReference type="InterPro" id="IPR008314">
    <property type="entry name" value="AC4CH"/>
</dbReference>
<dbReference type="NCBIfam" id="NF003443">
    <property type="entry name" value="PRK04980.1"/>
    <property type="match status" value="1"/>
</dbReference>
<dbReference type="HAMAP" id="MF_00684">
    <property type="entry name" value="ac4C_amidohydr"/>
    <property type="match status" value="1"/>
</dbReference>
<dbReference type="SUPFAM" id="SSF88697">
    <property type="entry name" value="PUA domain-like"/>
    <property type="match status" value="1"/>
</dbReference>
<dbReference type="InterPro" id="IPR007374">
    <property type="entry name" value="ASCH_domain"/>
</dbReference>
<evidence type="ECO:0000259" key="3">
    <source>
        <dbReference type="SMART" id="SM01022"/>
    </source>
</evidence>
<protein>
    <recommendedName>
        <fullName evidence="2">N(4)-acetylcytidine amidohydrolase</fullName>
        <shortName evidence="2">ac4C amidohydrolase</shortName>
        <ecNumber evidence="2">3.5.1.135</ecNumber>
    </recommendedName>
</protein>
<dbReference type="CDD" id="cd06552">
    <property type="entry name" value="ASCH_yqfb_like"/>
    <property type="match status" value="1"/>
</dbReference>
<comment type="catalytic activity">
    <reaction evidence="2">
        <text>N(4)-acetylcytosine + H2O = cytosine + acetate + H(+)</text>
        <dbReference type="Rhea" id="RHEA:62940"/>
        <dbReference type="ChEBI" id="CHEBI:15377"/>
        <dbReference type="ChEBI" id="CHEBI:15378"/>
        <dbReference type="ChEBI" id="CHEBI:16040"/>
        <dbReference type="ChEBI" id="CHEBI:30089"/>
        <dbReference type="ChEBI" id="CHEBI:146134"/>
        <dbReference type="EC" id="3.5.1.135"/>
    </reaction>
</comment>
<organism evidence="4 5">
    <name type="scientific">Vibrio zhugei</name>
    <dbReference type="NCBI Taxonomy" id="2479546"/>
    <lineage>
        <taxon>Bacteria</taxon>
        <taxon>Pseudomonadati</taxon>
        <taxon>Pseudomonadota</taxon>
        <taxon>Gammaproteobacteria</taxon>
        <taxon>Vibrionales</taxon>
        <taxon>Vibrionaceae</taxon>
        <taxon>Vibrio</taxon>
    </lineage>
</organism>
<dbReference type="InterPro" id="IPR015947">
    <property type="entry name" value="PUA-like_sf"/>
</dbReference>
<accession>A0ABV7CE88</accession>
<comment type="similarity">
    <text evidence="2">Belongs to the N(4)-acetylcytidine amidohydrolase family.</text>
</comment>
<keyword evidence="5" id="KW-1185">Reference proteome</keyword>
<reference evidence="5" key="1">
    <citation type="journal article" date="2019" name="Int. J. Syst. Evol. Microbiol.">
        <title>The Global Catalogue of Microorganisms (GCM) 10K type strain sequencing project: providing services to taxonomists for standard genome sequencing and annotation.</title>
        <authorList>
            <consortium name="The Broad Institute Genomics Platform"/>
            <consortium name="The Broad Institute Genome Sequencing Center for Infectious Disease"/>
            <person name="Wu L."/>
            <person name="Ma J."/>
        </authorList>
    </citation>
    <scope>NUCLEOTIDE SEQUENCE [LARGE SCALE GENOMIC DNA]</scope>
    <source>
        <strain evidence="5">KCTC 62784</strain>
    </source>
</reference>
<dbReference type="PANTHER" id="PTHR38088:SF2">
    <property type="entry name" value="UCP029143 FAMILY PROTEIN"/>
    <property type="match status" value="1"/>
</dbReference>